<dbReference type="AlphaFoldDB" id="A0A1G8FNI8"/>
<keyword evidence="1" id="KW-0732">Signal</keyword>
<dbReference type="PROSITE" id="PS51257">
    <property type="entry name" value="PROKAR_LIPOPROTEIN"/>
    <property type="match status" value="1"/>
</dbReference>
<dbReference type="OrthoDB" id="8447133at2"/>
<dbReference type="STRING" id="83401.SAMN05421742_11517"/>
<evidence type="ECO:0000256" key="1">
    <source>
        <dbReference type="SAM" id="SignalP"/>
    </source>
</evidence>
<reference evidence="3" key="1">
    <citation type="submission" date="2016-10" db="EMBL/GenBank/DDBJ databases">
        <authorList>
            <person name="Varghese N."/>
            <person name="Submissions S."/>
        </authorList>
    </citation>
    <scope>NUCLEOTIDE SEQUENCE [LARGE SCALE GENOMIC DNA]</scope>
    <source>
        <strain evidence="3">930I</strain>
    </source>
</reference>
<dbReference type="RefSeq" id="WP_092621704.1">
    <property type="nucleotide sequence ID" value="NZ_FNCV01000015.1"/>
</dbReference>
<keyword evidence="3" id="KW-1185">Reference proteome</keyword>
<evidence type="ECO:0008006" key="4">
    <source>
        <dbReference type="Google" id="ProtNLM"/>
    </source>
</evidence>
<dbReference type="Proteomes" id="UP000217076">
    <property type="component" value="Unassembled WGS sequence"/>
</dbReference>
<sequence length="199" mass="22459">MIRPTRRLLVLVLLPLVVLAGCAQAPPLPRYPEIRFDHLEPITLAASELLVESTFEPSFEPPHVEHLFPQPPEKVARTWARDRLKPDGEGDGFIRVLIRDASAVEEVLDRSSGLKGALTTEQSERYTVTLDLAVQILDSRRIMRAEATARGSRTRTVAEDASLNEREQVWFEMTETLIQALNKDLEAAISTHLAPYRRQ</sequence>
<evidence type="ECO:0000313" key="3">
    <source>
        <dbReference type="Proteomes" id="UP000217076"/>
    </source>
</evidence>
<proteinExistence type="predicted"/>
<gene>
    <name evidence="2" type="ORF">SAMN05421742_11517</name>
</gene>
<evidence type="ECO:0000313" key="2">
    <source>
        <dbReference type="EMBL" id="SDH83644.1"/>
    </source>
</evidence>
<accession>A0A1G8FNI8</accession>
<protein>
    <recommendedName>
        <fullName evidence="4">Cholesterol transport system auxiliary component</fullName>
    </recommendedName>
</protein>
<organism evidence="2 3">
    <name type="scientific">Roseospirillum parvum</name>
    <dbReference type="NCBI Taxonomy" id="83401"/>
    <lineage>
        <taxon>Bacteria</taxon>
        <taxon>Pseudomonadati</taxon>
        <taxon>Pseudomonadota</taxon>
        <taxon>Alphaproteobacteria</taxon>
        <taxon>Rhodospirillales</taxon>
        <taxon>Rhodospirillaceae</taxon>
        <taxon>Roseospirillum</taxon>
    </lineage>
</organism>
<name>A0A1G8FNI8_9PROT</name>
<dbReference type="EMBL" id="FNCV01000015">
    <property type="protein sequence ID" value="SDH83644.1"/>
    <property type="molecule type" value="Genomic_DNA"/>
</dbReference>
<feature type="chain" id="PRO_5011643844" description="Cholesterol transport system auxiliary component" evidence="1">
    <location>
        <begin position="26"/>
        <end position="199"/>
    </location>
</feature>
<feature type="signal peptide" evidence="1">
    <location>
        <begin position="1"/>
        <end position="25"/>
    </location>
</feature>